<dbReference type="KEGG" id="sdyn:Mal52_14640"/>
<dbReference type="InterPro" id="IPR003661">
    <property type="entry name" value="HisK_dim/P_dom"/>
</dbReference>
<keyword evidence="3 6" id="KW-0597">Phosphoprotein</keyword>
<reference evidence="9 10" key="1">
    <citation type="submission" date="2019-02" db="EMBL/GenBank/DDBJ databases">
        <title>Deep-cultivation of Planctomycetes and their phenomic and genomic characterization uncovers novel biology.</title>
        <authorList>
            <person name="Wiegand S."/>
            <person name="Jogler M."/>
            <person name="Boedeker C."/>
            <person name="Pinto D."/>
            <person name="Vollmers J."/>
            <person name="Rivas-Marin E."/>
            <person name="Kohn T."/>
            <person name="Peeters S.H."/>
            <person name="Heuer A."/>
            <person name="Rast P."/>
            <person name="Oberbeckmann S."/>
            <person name="Bunk B."/>
            <person name="Jeske O."/>
            <person name="Meyerdierks A."/>
            <person name="Storesund J.E."/>
            <person name="Kallscheuer N."/>
            <person name="Luecker S."/>
            <person name="Lage O.M."/>
            <person name="Pohl T."/>
            <person name="Merkel B.J."/>
            <person name="Hornburger P."/>
            <person name="Mueller R.-W."/>
            <person name="Bruemmer F."/>
            <person name="Labrenz M."/>
            <person name="Spormann A.M."/>
            <person name="Op den Camp H."/>
            <person name="Overmann J."/>
            <person name="Amann R."/>
            <person name="Jetten M.S.M."/>
            <person name="Mascher T."/>
            <person name="Medema M.H."/>
            <person name="Devos D.P."/>
            <person name="Kaster A.-K."/>
            <person name="Ovreas L."/>
            <person name="Rohde M."/>
            <person name="Galperin M.Y."/>
            <person name="Jogler C."/>
        </authorList>
    </citation>
    <scope>NUCLEOTIDE SEQUENCE [LARGE SCALE GENOMIC DNA]</scope>
    <source>
        <strain evidence="9 10">Mal52</strain>
    </source>
</reference>
<evidence type="ECO:0000256" key="1">
    <source>
        <dbReference type="ARBA" id="ARBA00000085"/>
    </source>
</evidence>
<dbReference type="PANTHER" id="PTHR43547">
    <property type="entry name" value="TWO-COMPONENT HISTIDINE KINASE"/>
    <property type="match status" value="1"/>
</dbReference>
<feature type="modified residue" description="4-aspartylphosphate" evidence="6">
    <location>
        <position position="57"/>
    </location>
</feature>
<evidence type="ECO:0000256" key="6">
    <source>
        <dbReference type="PROSITE-ProRule" id="PRU00169"/>
    </source>
</evidence>
<dbReference type="InterPro" id="IPR005467">
    <property type="entry name" value="His_kinase_dom"/>
</dbReference>
<dbReference type="PANTHER" id="PTHR43547:SF2">
    <property type="entry name" value="HYBRID SIGNAL TRANSDUCTION HISTIDINE KINASE C"/>
    <property type="match status" value="1"/>
</dbReference>
<keyword evidence="10" id="KW-1185">Reference proteome</keyword>
<dbReference type="Pfam" id="PF00072">
    <property type="entry name" value="Response_reg"/>
    <property type="match status" value="1"/>
</dbReference>
<protein>
    <recommendedName>
        <fullName evidence="2">histidine kinase</fullName>
        <ecNumber evidence="2">2.7.13.3</ecNumber>
    </recommendedName>
</protein>
<dbReference type="InterPro" id="IPR058245">
    <property type="entry name" value="NreC/VraR/RcsB-like_REC"/>
</dbReference>
<evidence type="ECO:0000313" key="9">
    <source>
        <dbReference type="EMBL" id="QDU42993.1"/>
    </source>
</evidence>
<dbReference type="Gene3D" id="3.40.50.2300">
    <property type="match status" value="1"/>
</dbReference>
<dbReference type="FunFam" id="3.30.565.10:FF:000006">
    <property type="entry name" value="Sensor histidine kinase WalK"/>
    <property type="match status" value="1"/>
</dbReference>
<dbReference type="InterPro" id="IPR004358">
    <property type="entry name" value="Sig_transdc_His_kin-like_C"/>
</dbReference>
<dbReference type="InterPro" id="IPR036890">
    <property type="entry name" value="HATPase_C_sf"/>
</dbReference>
<dbReference type="Proteomes" id="UP000319383">
    <property type="component" value="Chromosome"/>
</dbReference>
<evidence type="ECO:0000256" key="3">
    <source>
        <dbReference type="ARBA" id="ARBA00022553"/>
    </source>
</evidence>
<dbReference type="InterPro" id="IPR001789">
    <property type="entry name" value="Sig_transdc_resp-reg_receiver"/>
</dbReference>
<dbReference type="SMART" id="SM00387">
    <property type="entry name" value="HATPase_c"/>
    <property type="match status" value="1"/>
</dbReference>
<dbReference type="CDD" id="cd17535">
    <property type="entry name" value="REC_NarL-like"/>
    <property type="match status" value="1"/>
</dbReference>
<keyword evidence="5" id="KW-0418">Kinase</keyword>
<dbReference type="Gene3D" id="3.30.565.10">
    <property type="entry name" value="Histidine kinase-like ATPase, C-terminal domain"/>
    <property type="match status" value="1"/>
</dbReference>
<dbReference type="EMBL" id="CP036276">
    <property type="protein sequence ID" value="QDU42993.1"/>
    <property type="molecule type" value="Genomic_DNA"/>
</dbReference>
<sequence>MEDHLGVLLIEDDATDYQLIKRSLKRCRRSTELVWEQSLNAGLRRLSEMSCDVVLTDLSLPDSFGLETVKRIRTQNQHVPILVLTTLDDEQVELSSLTVGAQDYLIKDEATPHTLERAIHHAIQRQESIVENQKLLARIESSHQLLTEQKSLLNKKNARLRKLYKTAHQFVDNVSHEFRTPLTVIKDYVSLVREGLAGEINEEQGRMLDIAGVRADDLNNMVDDMLDVSKLESGLIGAWRRPCNLAKIVTSVCPPLARKAAVKGIAFDVDVDEMLPAVYCDAEKVGRVIINLVTNAMKFCGDPGSVRIEAHQDAARSELMIDVTDNGPGIDDDGLALLFKRFQQLNTQPKGNAKGFGLGLSIAKELVDLNFGDISVESQLGQGTTFSFTVPLDDPLAVMTRYLQRRGANTTGESFFTLISAQIIDEDSNSAVSDVDAFFNYLLRRDDLLFRAGPQRWLFALPMRRSETVEFLKRVDDELQKTNRNRPFGPLPKFQMQVEGTWDVAFTPEVILDAFRQLIELQPACE</sequence>
<dbReference type="SUPFAM" id="SSF47384">
    <property type="entry name" value="Homodimeric domain of signal transducing histidine kinase"/>
    <property type="match status" value="1"/>
</dbReference>
<dbReference type="Pfam" id="PF00512">
    <property type="entry name" value="HisKA"/>
    <property type="match status" value="1"/>
</dbReference>
<proteinExistence type="predicted"/>
<keyword evidence="4 9" id="KW-0808">Transferase</keyword>
<dbReference type="CDD" id="cd00082">
    <property type="entry name" value="HisKA"/>
    <property type="match status" value="1"/>
</dbReference>
<evidence type="ECO:0000256" key="5">
    <source>
        <dbReference type="ARBA" id="ARBA00022777"/>
    </source>
</evidence>
<evidence type="ECO:0000256" key="2">
    <source>
        <dbReference type="ARBA" id="ARBA00012438"/>
    </source>
</evidence>
<evidence type="ECO:0000313" key="10">
    <source>
        <dbReference type="Proteomes" id="UP000319383"/>
    </source>
</evidence>
<name>A0A517ZKP4_9PLAN</name>
<dbReference type="PROSITE" id="PS50110">
    <property type="entry name" value="RESPONSE_REGULATORY"/>
    <property type="match status" value="1"/>
</dbReference>
<organism evidence="9 10">
    <name type="scientific">Symmachiella dynata</name>
    <dbReference type="NCBI Taxonomy" id="2527995"/>
    <lineage>
        <taxon>Bacteria</taxon>
        <taxon>Pseudomonadati</taxon>
        <taxon>Planctomycetota</taxon>
        <taxon>Planctomycetia</taxon>
        <taxon>Planctomycetales</taxon>
        <taxon>Planctomycetaceae</taxon>
        <taxon>Symmachiella</taxon>
    </lineage>
</organism>
<gene>
    <name evidence="9" type="primary">pleC</name>
    <name evidence="9" type="ORF">Mal52_14640</name>
</gene>
<dbReference type="EC" id="2.7.13.3" evidence="2"/>
<dbReference type="InterPro" id="IPR011006">
    <property type="entry name" value="CheY-like_superfamily"/>
</dbReference>
<evidence type="ECO:0000256" key="4">
    <source>
        <dbReference type="ARBA" id="ARBA00022679"/>
    </source>
</evidence>
<feature type="domain" description="Histidine kinase" evidence="7">
    <location>
        <begin position="173"/>
        <end position="394"/>
    </location>
</feature>
<dbReference type="GO" id="GO:0000155">
    <property type="term" value="F:phosphorelay sensor kinase activity"/>
    <property type="evidence" value="ECO:0007669"/>
    <property type="project" value="InterPro"/>
</dbReference>
<evidence type="ECO:0000259" key="7">
    <source>
        <dbReference type="PROSITE" id="PS50109"/>
    </source>
</evidence>
<dbReference type="InterPro" id="IPR003594">
    <property type="entry name" value="HATPase_dom"/>
</dbReference>
<evidence type="ECO:0000259" key="8">
    <source>
        <dbReference type="PROSITE" id="PS50110"/>
    </source>
</evidence>
<feature type="domain" description="Response regulatory" evidence="8">
    <location>
        <begin position="6"/>
        <end position="122"/>
    </location>
</feature>
<dbReference type="PRINTS" id="PR00344">
    <property type="entry name" value="BCTRLSENSOR"/>
</dbReference>
<comment type="catalytic activity">
    <reaction evidence="1">
        <text>ATP + protein L-histidine = ADP + protein N-phospho-L-histidine.</text>
        <dbReference type="EC" id="2.7.13.3"/>
    </reaction>
</comment>
<dbReference type="Pfam" id="PF02518">
    <property type="entry name" value="HATPase_c"/>
    <property type="match status" value="1"/>
</dbReference>
<dbReference type="PROSITE" id="PS50109">
    <property type="entry name" value="HIS_KIN"/>
    <property type="match status" value="1"/>
</dbReference>
<dbReference type="AlphaFoldDB" id="A0A517ZKP4"/>
<dbReference type="SUPFAM" id="SSF55874">
    <property type="entry name" value="ATPase domain of HSP90 chaperone/DNA topoisomerase II/histidine kinase"/>
    <property type="match status" value="1"/>
</dbReference>
<accession>A0A517ZKP4</accession>
<dbReference type="SUPFAM" id="SSF52172">
    <property type="entry name" value="CheY-like"/>
    <property type="match status" value="1"/>
</dbReference>
<dbReference type="Gene3D" id="1.10.287.130">
    <property type="match status" value="1"/>
</dbReference>
<dbReference type="RefSeq" id="WP_145374976.1">
    <property type="nucleotide sequence ID" value="NZ_CP036276.1"/>
</dbReference>
<dbReference type="SMART" id="SM00388">
    <property type="entry name" value="HisKA"/>
    <property type="match status" value="1"/>
</dbReference>
<dbReference type="SMART" id="SM00448">
    <property type="entry name" value="REC"/>
    <property type="match status" value="1"/>
</dbReference>
<dbReference type="InterPro" id="IPR036097">
    <property type="entry name" value="HisK_dim/P_sf"/>
</dbReference>